<proteinExistence type="predicted"/>
<reference evidence="1 2" key="1">
    <citation type="journal article" date="2020" name="BMC Genomics">
        <title>Intraspecific diversification of the crop wild relative Brassica cretica Lam. using demographic model selection.</title>
        <authorList>
            <person name="Kioukis A."/>
            <person name="Michalopoulou V.A."/>
            <person name="Briers L."/>
            <person name="Pirintsos S."/>
            <person name="Studholme D.J."/>
            <person name="Pavlidis P."/>
            <person name="Sarris P.F."/>
        </authorList>
    </citation>
    <scope>NUCLEOTIDE SEQUENCE [LARGE SCALE GENOMIC DNA]</scope>
    <source>
        <strain evidence="2">cv. PFS-1207/04</strain>
    </source>
</reference>
<name>A0ABQ7DRB5_BRACR</name>
<dbReference type="EMBL" id="QGKV02000649">
    <property type="protein sequence ID" value="KAF3579841.1"/>
    <property type="molecule type" value="Genomic_DNA"/>
</dbReference>
<keyword evidence="2" id="KW-1185">Reference proteome</keyword>
<organism evidence="1 2">
    <name type="scientific">Brassica cretica</name>
    <name type="common">Mustard</name>
    <dbReference type="NCBI Taxonomy" id="69181"/>
    <lineage>
        <taxon>Eukaryota</taxon>
        <taxon>Viridiplantae</taxon>
        <taxon>Streptophyta</taxon>
        <taxon>Embryophyta</taxon>
        <taxon>Tracheophyta</taxon>
        <taxon>Spermatophyta</taxon>
        <taxon>Magnoliopsida</taxon>
        <taxon>eudicotyledons</taxon>
        <taxon>Gunneridae</taxon>
        <taxon>Pentapetalae</taxon>
        <taxon>rosids</taxon>
        <taxon>malvids</taxon>
        <taxon>Brassicales</taxon>
        <taxon>Brassicaceae</taxon>
        <taxon>Brassiceae</taxon>
        <taxon>Brassica</taxon>
    </lineage>
</organism>
<evidence type="ECO:0008006" key="3">
    <source>
        <dbReference type="Google" id="ProtNLM"/>
    </source>
</evidence>
<protein>
    <recommendedName>
        <fullName evidence="3">DUF4283 domain-containing protein</fullName>
    </recommendedName>
</protein>
<accession>A0ABQ7DRB5</accession>
<dbReference type="Proteomes" id="UP000266723">
    <property type="component" value="Unassembled WGS sequence"/>
</dbReference>
<gene>
    <name evidence="1" type="ORF">DY000_02030706</name>
</gene>
<comment type="caution">
    <text evidence="1">The sequence shown here is derived from an EMBL/GenBank/DDBJ whole genome shotgun (WGS) entry which is preliminary data.</text>
</comment>
<evidence type="ECO:0000313" key="2">
    <source>
        <dbReference type="Proteomes" id="UP000266723"/>
    </source>
</evidence>
<evidence type="ECO:0000313" key="1">
    <source>
        <dbReference type="EMBL" id="KAF3579841.1"/>
    </source>
</evidence>
<sequence>MSEPVRKSSLGVWGCRRPGDYAGTRWSSRNPEVTARICEIGFEPGGVKLSRVWTPGVWRSFSYPERCVKIRRSSGNPEVFLDLEITFGTRRTMDKAGICTDLQGAVPGTGPGVLRSGEPGCLLAGTQRPVSCLGSGGIQYLSRSHNLNPRKDRFPYSRPGSGAIEPLTSCRKWTSSGFVMASWRLQSLEL</sequence>